<evidence type="ECO:0000313" key="1">
    <source>
        <dbReference type="EMBL" id="QUH28123.1"/>
    </source>
</evidence>
<gene>
    <name evidence="1" type="ORF">HYG85_04015</name>
</gene>
<accession>A0A8J8M8F1</accession>
<dbReference type="EMBL" id="CP058561">
    <property type="protein sequence ID" value="QUH28123.1"/>
    <property type="molecule type" value="Genomic_DNA"/>
</dbReference>
<name>A0A8J8M8F1_9FIRM</name>
<keyword evidence="2" id="KW-1185">Reference proteome</keyword>
<reference evidence="1 2" key="1">
    <citation type="submission" date="2020-07" db="EMBL/GenBank/DDBJ databases">
        <title>Vallitalea guaymasensis genome.</title>
        <authorList>
            <person name="Postec A."/>
        </authorList>
    </citation>
    <scope>NUCLEOTIDE SEQUENCE [LARGE SCALE GENOMIC DNA]</scope>
    <source>
        <strain evidence="1 2">Ra1766G1</strain>
    </source>
</reference>
<organism evidence="1 2">
    <name type="scientific">Vallitalea guaymasensis</name>
    <dbReference type="NCBI Taxonomy" id="1185412"/>
    <lineage>
        <taxon>Bacteria</taxon>
        <taxon>Bacillati</taxon>
        <taxon>Bacillota</taxon>
        <taxon>Clostridia</taxon>
        <taxon>Lachnospirales</taxon>
        <taxon>Vallitaleaceae</taxon>
        <taxon>Vallitalea</taxon>
    </lineage>
</organism>
<proteinExistence type="predicted"/>
<evidence type="ECO:0000313" key="2">
    <source>
        <dbReference type="Proteomes" id="UP000677305"/>
    </source>
</evidence>
<protein>
    <submittedName>
        <fullName evidence="1">Uncharacterized protein</fullName>
    </submittedName>
</protein>
<dbReference type="Proteomes" id="UP000677305">
    <property type="component" value="Chromosome"/>
</dbReference>
<dbReference type="RefSeq" id="WP_212692390.1">
    <property type="nucleotide sequence ID" value="NZ_CP058561.1"/>
</dbReference>
<dbReference type="AlphaFoldDB" id="A0A8J8M8F1"/>
<sequence>MNNKVKGKSKIVKKPYVMYDSNLYGISTELPKSYPYNNMLESITYVGTISETINSCEMPTQNFQANKDGYKNAKVYVDEDESRIYLRFNEGLENDELVRFDKDNKAI</sequence>
<dbReference type="KEGG" id="vgu:HYG85_04015"/>